<proteinExistence type="predicted"/>
<accession>A0A0F9QLU6</accession>
<dbReference type="EMBL" id="LAZR01004704">
    <property type="protein sequence ID" value="KKN06318.1"/>
    <property type="molecule type" value="Genomic_DNA"/>
</dbReference>
<evidence type="ECO:0000313" key="2">
    <source>
        <dbReference type="EMBL" id="KKN06318.1"/>
    </source>
</evidence>
<reference evidence="2" key="1">
    <citation type="journal article" date="2015" name="Nature">
        <title>Complex archaea that bridge the gap between prokaryotes and eukaryotes.</title>
        <authorList>
            <person name="Spang A."/>
            <person name="Saw J.H."/>
            <person name="Jorgensen S.L."/>
            <person name="Zaremba-Niedzwiedzka K."/>
            <person name="Martijn J."/>
            <person name="Lind A.E."/>
            <person name="van Eijk R."/>
            <person name="Schleper C."/>
            <person name="Guy L."/>
            <person name="Ettema T.J."/>
        </authorList>
    </citation>
    <scope>NUCLEOTIDE SEQUENCE</scope>
</reference>
<comment type="caution">
    <text evidence="2">The sequence shown here is derived from an EMBL/GenBank/DDBJ whole genome shotgun (WGS) entry which is preliminary data.</text>
</comment>
<dbReference type="AlphaFoldDB" id="A0A0F9QLU6"/>
<name>A0A0F9QLU6_9ZZZZ</name>
<organism evidence="2">
    <name type="scientific">marine sediment metagenome</name>
    <dbReference type="NCBI Taxonomy" id="412755"/>
    <lineage>
        <taxon>unclassified sequences</taxon>
        <taxon>metagenomes</taxon>
        <taxon>ecological metagenomes</taxon>
    </lineage>
</organism>
<gene>
    <name evidence="2" type="ORF">LCGC14_1078450</name>
</gene>
<sequence>MAEPTVVERDLRPQVSGLGGLEKEVLFQHIRTGQNPVTIYAMADGEKIEIPEHLLASAMQKKDAEGNWMFTQKAEEAPTYVGGTVKCFLHADSPERASGVLDKIGLAGKRCPKSNLASEHSKRIHAATRHSKEQEALQDYLDREEKQEDRDAQRKQLDATLDLARGVSGSAAVEADAAPAEQATTVLNAIEDQLPSCGQCDFIAKSNAGLSAHVRGAHGDVPE</sequence>
<feature type="region of interest" description="Disordered" evidence="1">
    <location>
        <begin position="112"/>
        <end position="136"/>
    </location>
</feature>
<evidence type="ECO:0000256" key="1">
    <source>
        <dbReference type="SAM" id="MobiDB-lite"/>
    </source>
</evidence>
<protein>
    <submittedName>
        <fullName evidence="2">Uncharacterized protein</fullName>
    </submittedName>
</protein>